<dbReference type="EMBL" id="AHZU02000081">
    <property type="protein sequence ID" value="KFG48755.1"/>
    <property type="molecule type" value="Genomic_DNA"/>
</dbReference>
<gene>
    <name evidence="1" type="ORF">TGDOM2_232630</name>
</gene>
<organism evidence="1 2">
    <name type="scientific">Toxoplasma gondii GAB2-2007-GAL-DOM2</name>
    <dbReference type="NCBI Taxonomy" id="1130820"/>
    <lineage>
        <taxon>Eukaryota</taxon>
        <taxon>Sar</taxon>
        <taxon>Alveolata</taxon>
        <taxon>Apicomplexa</taxon>
        <taxon>Conoidasida</taxon>
        <taxon>Coccidia</taxon>
        <taxon>Eucoccidiorida</taxon>
        <taxon>Eimeriorina</taxon>
        <taxon>Sarcocystidae</taxon>
        <taxon>Toxoplasma</taxon>
    </lineage>
</organism>
<comment type="caution">
    <text evidence="1">The sequence shown here is derived from an EMBL/GenBank/DDBJ whole genome shotgun (WGS) entry which is preliminary data.</text>
</comment>
<accession>A0A086KWI7</accession>
<dbReference type="OrthoDB" id="330339at2759"/>
<name>A0A086KWI7_TOXGO</name>
<protein>
    <submittedName>
        <fullName evidence="1">Uncharacterized protein</fullName>
    </submittedName>
</protein>
<sequence length="221" mass="23603">MNTWISNATCSQEMPPVLYSDGHHTYVCVQGPNGPEYIQRRQESTPLFTPTSGFCDGFAVPSGHLGAGAAGNLTPQSTSCSTSSMSDFAPSLGSDSVDGADHAAAVAQCNPGKRRLDGNGTACSGSRDCHSEEHDTCERALKHSRSFGLTHVMSFSSVSYALINANLQAHLTLTVETSILSSCLHWLYIVLNPLVTLCHRTIPNPLTADVCTYLRFSLVHG</sequence>
<evidence type="ECO:0000313" key="2">
    <source>
        <dbReference type="Proteomes" id="UP000028837"/>
    </source>
</evidence>
<reference evidence="1 2" key="1">
    <citation type="submission" date="2014-02" db="EMBL/GenBank/DDBJ databases">
        <authorList>
            <person name="Sibley D."/>
            <person name="Venepally P."/>
            <person name="Karamycheva S."/>
            <person name="Hadjithomas M."/>
            <person name="Khan A."/>
            <person name="Brunk B."/>
            <person name="Roos D."/>
            <person name="Caler E."/>
            <person name="Lorenzi H."/>
        </authorList>
    </citation>
    <scope>NUCLEOTIDE SEQUENCE [LARGE SCALE GENOMIC DNA]</scope>
    <source>
        <strain evidence="1 2">GAB2-2007-GAL-DOM2</strain>
    </source>
</reference>
<proteinExistence type="predicted"/>
<dbReference type="AlphaFoldDB" id="A0A086KWI7"/>
<dbReference type="VEuPathDB" id="ToxoDB:TGDOM2_232630"/>
<evidence type="ECO:0000313" key="1">
    <source>
        <dbReference type="EMBL" id="KFG48755.1"/>
    </source>
</evidence>
<dbReference type="Proteomes" id="UP000028837">
    <property type="component" value="Unassembled WGS sequence"/>
</dbReference>